<evidence type="ECO:0000313" key="3">
    <source>
        <dbReference type="Proteomes" id="UP000680158"/>
    </source>
</evidence>
<feature type="compositionally biased region" description="Basic and acidic residues" evidence="1">
    <location>
        <begin position="51"/>
        <end position="65"/>
    </location>
</feature>
<evidence type="ECO:0000256" key="1">
    <source>
        <dbReference type="SAM" id="MobiDB-lite"/>
    </source>
</evidence>
<reference evidence="2 3" key="1">
    <citation type="submission" date="2021-04" db="EMBL/GenBank/DDBJ databases">
        <title>novel species isolated from subtropical streams in China.</title>
        <authorList>
            <person name="Lu H."/>
        </authorList>
    </citation>
    <scope>NUCLEOTIDE SEQUENCE [LARGE SCALE GENOMIC DNA]</scope>
    <source>
        <strain evidence="2 3">BYS107W</strain>
    </source>
</reference>
<name>A0A941DIU4_9BURK</name>
<dbReference type="AlphaFoldDB" id="A0A941DIU4"/>
<dbReference type="Proteomes" id="UP000680158">
    <property type="component" value="Unassembled WGS sequence"/>
</dbReference>
<accession>A0A941DIU4</accession>
<dbReference type="RefSeq" id="WP_212685716.1">
    <property type="nucleotide sequence ID" value="NZ_JAGSPM010000017.1"/>
</dbReference>
<keyword evidence="3" id="KW-1185">Reference proteome</keyword>
<feature type="region of interest" description="Disordered" evidence="1">
    <location>
        <begin position="51"/>
        <end position="100"/>
    </location>
</feature>
<organism evidence="2 3">
    <name type="scientific">Undibacterium baiyunense</name>
    <dbReference type="NCBI Taxonomy" id="2828731"/>
    <lineage>
        <taxon>Bacteria</taxon>
        <taxon>Pseudomonadati</taxon>
        <taxon>Pseudomonadota</taxon>
        <taxon>Betaproteobacteria</taxon>
        <taxon>Burkholderiales</taxon>
        <taxon>Oxalobacteraceae</taxon>
        <taxon>Undibacterium</taxon>
    </lineage>
</organism>
<protein>
    <submittedName>
        <fullName evidence="2">Uncharacterized protein</fullName>
    </submittedName>
</protein>
<dbReference type="EMBL" id="JAGSPM010000017">
    <property type="protein sequence ID" value="MBR7748443.1"/>
    <property type="molecule type" value="Genomic_DNA"/>
</dbReference>
<gene>
    <name evidence="2" type="ORF">KDM92_17815</name>
</gene>
<sequence length="100" mass="11705">MFPLQLTRIFDYQQPSADLYRHELARTNAVDNGINNSTPSNAGLEVIEERRQQADRRAQERREKQQATFLNTRKMQGRRRSAGRRSDDIQSKYRPISLKG</sequence>
<evidence type="ECO:0000313" key="2">
    <source>
        <dbReference type="EMBL" id="MBR7748443.1"/>
    </source>
</evidence>
<comment type="caution">
    <text evidence="2">The sequence shown here is derived from an EMBL/GenBank/DDBJ whole genome shotgun (WGS) entry which is preliminary data.</text>
</comment>
<proteinExistence type="predicted"/>